<reference evidence="2" key="1">
    <citation type="submission" date="2016-10" db="EMBL/GenBank/DDBJ databases">
        <authorList>
            <person name="Varghese N."/>
            <person name="Submissions S."/>
        </authorList>
    </citation>
    <scope>NUCLEOTIDE SEQUENCE [LARGE SCALE GENOMIC DNA]</scope>
    <source>
        <strain evidence="2">B48,IBRC-M 10115,DSM 25386,CECT 8001</strain>
    </source>
</reference>
<proteinExistence type="predicted"/>
<protein>
    <submittedName>
        <fullName evidence="1">Uncharacterized protein</fullName>
    </submittedName>
</protein>
<keyword evidence="2" id="KW-1185">Reference proteome</keyword>
<organism evidence="1 2">
    <name type="scientific">Mesobacillus persicus</name>
    <dbReference type="NCBI Taxonomy" id="930146"/>
    <lineage>
        <taxon>Bacteria</taxon>
        <taxon>Bacillati</taxon>
        <taxon>Bacillota</taxon>
        <taxon>Bacilli</taxon>
        <taxon>Bacillales</taxon>
        <taxon>Bacillaceae</taxon>
        <taxon>Mesobacillus</taxon>
    </lineage>
</organism>
<dbReference type="AlphaFoldDB" id="A0A1H8AN67"/>
<sequence length="131" mass="14672">MVISTLVAIFIVFLINQSLKHTTFGEATSEMLDGEPVHKLMMSDTKGEKVFDLTDTEVIKSLLEDHSSIALEKSDGVGVELIYNLSVYTEEYDIYGIKVSQNTILIGGNYYSVNGENGFYQTVDDIYKQQN</sequence>
<evidence type="ECO:0000313" key="1">
    <source>
        <dbReference type="EMBL" id="SEM71268.1"/>
    </source>
</evidence>
<evidence type="ECO:0000313" key="2">
    <source>
        <dbReference type="Proteomes" id="UP000198553"/>
    </source>
</evidence>
<gene>
    <name evidence="1" type="ORF">SAMN05192533_10556</name>
</gene>
<accession>A0A1H8AN67</accession>
<name>A0A1H8AN67_9BACI</name>
<dbReference type="RefSeq" id="WP_090743707.1">
    <property type="nucleotide sequence ID" value="NZ_FOBW01000005.1"/>
</dbReference>
<dbReference type="EMBL" id="FOBW01000005">
    <property type="protein sequence ID" value="SEM71268.1"/>
    <property type="molecule type" value="Genomic_DNA"/>
</dbReference>
<dbReference type="Proteomes" id="UP000198553">
    <property type="component" value="Unassembled WGS sequence"/>
</dbReference>